<accession>A0A1M6PU05</accession>
<dbReference type="EMBL" id="FRAW01000001">
    <property type="protein sequence ID" value="SHK11391.1"/>
    <property type="molecule type" value="Genomic_DNA"/>
</dbReference>
<dbReference type="Pfam" id="PF08757">
    <property type="entry name" value="CotH"/>
    <property type="match status" value="1"/>
</dbReference>
<organism evidence="1 2">
    <name type="scientific">Fibrobacter intestinalis</name>
    <dbReference type="NCBI Taxonomy" id="28122"/>
    <lineage>
        <taxon>Bacteria</taxon>
        <taxon>Pseudomonadati</taxon>
        <taxon>Fibrobacterota</taxon>
        <taxon>Fibrobacteria</taxon>
        <taxon>Fibrobacterales</taxon>
        <taxon>Fibrobacteraceae</taxon>
        <taxon>Fibrobacter</taxon>
    </lineage>
</organism>
<sequence length="423" mass="49907">MQAHSHTPNRPKRGTIFAQKIALLFVCATFCGCIGENPQSHSTYLPLNNTEYPYAGVPRIVIETEGFQEIRDNETEIPAKLQIWGKNAPESEVLNLTIRGRGNSSFMMTKYSLKLEFFEKQKLFGMPANKDWNLISNFRDKTHLRNYITFLLAESLGDYATRSCFTEIYLNRQYLGLYLFTESVKVGKNRVNIPKNDSSFLIEKTRENNAKENLFTTNRKYLFELKYPKKPSQETIQLVKSHFNDFESYLKENSFTKENPLTHWIDIESFLRYYWIQEFSKNRDGNFGRSIFITWEKGGLIKMGPVWDFDLAYGIWNFDTTPPSDWFIRHFGWYGLLFDHESFENLAKEYWKNHRGDFLAITSSIDSLALQVRKAVLNDEKRWPILKNDDSWPFVDKYESHEEAVDSLQSWMTQRIKWMDENL</sequence>
<reference evidence="2" key="1">
    <citation type="submission" date="2016-11" db="EMBL/GenBank/DDBJ databases">
        <authorList>
            <person name="Varghese N."/>
            <person name="Submissions S."/>
        </authorList>
    </citation>
    <scope>NUCLEOTIDE SEQUENCE [LARGE SCALE GENOMIC DNA]</scope>
    <source>
        <strain evidence="2">UWOS</strain>
    </source>
</reference>
<dbReference type="Proteomes" id="UP000184275">
    <property type="component" value="Unassembled WGS sequence"/>
</dbReference>
<name>A0A1M6PU05_9BACT</name>
<dbReference type="InterPro" id="IPR014867">
    <property type="entry name" value="Spore_coat_CotH_CotH2/3/7"/>
</dbReference>
<evidence type="ECO:0000313" key="1">
    <source>
        <dbReference type="EMBL" id="SHK11391.1"/>
    </source>
</evidence>
<dbReference type="AlphaFoldDB" id="A0A1M6PU05"/>
<protein>
    <submittedName>
        <fullName evidence="1">CotH protein</fullName>
    </submittedName>
</protein>
<evidence type="ECO:0000313" key="2">
    <source>
        <dbReference type="Proteomes" id="UP000184275"/>
    </source>
</evidence>
<proteinExistence type="predicted"/>
<gene>
    <name evidence="1" type="ORF">SAMN05720469_101113</name>
</gene>
<keyword evidence="2" id="KW-1185">Reference proteome</keyword>
<dbReference type="RefSeq" id="WP_073301733.1">
    <property type="nucleotide sequence ID" value="NZ_FRAW01000001.1"/>
</dbReference>